<name>A0A1C5ISF8_9ACTN</name>
<protein>
    <submittedName>
        <fullName evidence="1">Uncharacterized protein</fullName>
    </submittedName>
</protein>
<dbReference type="Proteomes" id="UP000198210">
    <property type="component" value="Chromosome I"/>
</dbReference>
<evidence type="ECO:0000313" key="2">
    <source>
        <dbReference type="Proteomes" id="UP000198210"/>
    </source>
</evidence>
<evidence type="ECO:0000313" key="1">
    <source>
        <dbReference type="EMBL" id="SCG60931.1"/>
    </source>
</evidence>
<gene>
    <name evidence="1" type="ORF">GA0074704_3728</name>
</gene>
<dbReference type="EMBL" id="LT607751">
    <property type="protein sequence ID" value="SCG60931.1"/>
    <property type="molecule type" value="Genomic_DNA"/>
</dbReference>
<keyword evidence="2" id="KW-1185">Reference proteome</keyword>
<dbReference type="RefSeq" id="WP_088971681.1">
    <property type="nucleotide sequence ID" value="NZ_JBHLYF010000023.1"/>
</dbReference>
<sequence>MAEVNLRLRGGPYDGQRVRWDVPDGDSPPKTYDLKLHGPHEGAETFVYQLVGRDPDGEGWIYEAPPLRGH</sequence>
<dbReference type="AlphaFoldDB" id="A0A1C5ISF8"/>
<reference evidence="1 2" key="1">
    <citation type="submission" date="2016-06" db="EMBL/GenBank/DDBJ databases">
        <authorList>
            <person name="Kjaerup R.B."/>
            <person name="Dalgaard T.S."/>
            <person name="Juul-Madsen H.R."/>
        </authorList>
    </citation>
    <scope>NUCLEOTIDE SEQUENCE [LARGE SCALE GENOMIC DNA]</scope>
    <source>
        <strain evidence="1 2">DSM 45097</strain>
    </source>
</reference>
<organism evidence="1 2">
    <name type="scientific">Micromonospora siamensis</name>
    <dbReference type="NCBI Taxonomy" id="299152"/>
    <lineage>
        <taxon>Bacteria</taxon>
        <taxon>Bacillati</taxon>
        <taxon>Actinomycetota</taxon>
        <taxon>Actinomycetes</taxon>
        <taxon>Micromonosporales</taxon>
        <taxon>Micromonosporaceae</taxon>
        <taxon>Micromonospora</taxon>
    </lineage>
</organism>
<proteinExistence type="predicted"/>
<accession>A0A1C5ISF8</accession>